<dbReference type="GeneID" id="81469733"/>
<organism evidence="2 3">
    <name type="scientific">Pseudoxanthomonas mexicana</name>
    <dbReference type="NCBI Taxonomy" id="128785"/>
    <lineage>
        <taxon>Bacteria</taxon>
        <taxon>Pseudomonadati</taxon>
        <taxon>Pseudomonadota</taxon>
        <taxon>Gammaproteobacteria</taxon>
        <taxon>Lysobacterales</taxon>
        <taxon>Lysobacteraceae</taxon>
        <taxon>Pseudoxanthomonas</taxon>
    </lineage>
</organism>
<dbReference type="SUPFAM" id="SSF52833">
    <property type="entry name" value="Thioredoxin-like"/>
    <property type="match status" value="1"/>
</dbReference>
<evidence type="ECO:0000313" key="2">
    <source>
        <dbReference type="EMBL" id="QNN78248.1"/>
    </source>
</evidence>
<dbReference type="Pfam" id="PF01323">
    <property type="entry name" value="DSBA"/>
    <property type="match status" value="1"/>
</dbReference>
<dbReference type="InterPro" id="IPR036249">
    <property type="entry name" value="Thioredoxin-like_sf"/>
</dbReference>
<dbReference type="CDD" id="cd03024">
    <property type="entry name" value="DsbA_FrnE"/>
    <property type="match status" value="1"/>
</dbReference>
<dbReference type="EMBL" id="CP060731">
    <property type="protein sequence ID" value="QNN78248.1"/>
    <property type="molecule type" value="Genomic_DNA"/>
</dbReference>
<evidence type="ECO:0000259" key="1">
    <source>
        <dbReference type="Pfam" id="PF01323"/>
    </source>
</evidence>
<dbReference type="Proteomes" id="UP000515838">
    <property type="component" value="Chromosome"/>
</dbReference>
<accession>A0A7G9TDS3</accession>
<dbReference type="PANTHER" id="PTHR13887:SF41">
    <property type="entry name" value="THIOREDOXIN SUPERFAMILY PROTEIN"/>
    <property type="match status" value="1"/>
</dbReference>
<dbReference type="AlphaFoldDB" id="A0A7G9TDS3"/>
<protein>
    <submittedName>
        <fullName evidence="2">DsbA family oxidoreductase</fullName>
    </submittedName>
</protein>
<dbReference type="PANTHER" id="PTHR13887">
    <property type="entry name" value="GLUTATHIONE S-TRANSFERASE KAPPA"/>
    <property type="match status" value="1"/>
</dbReference>
<dbReference type="InterPro" id="IPR001853">
    <property type="entry name" value="DSBA-like_thioredoxin_dom"/>
</dbReference>
<sequence>MPRPVKIDFVSDVACPWCAIGLAALERAMADIGNDLQVELRFQPFELNPDMGPQGESIAEHLGKKYGLSAEQLAQNGEALRQRGEALGFRFDLQKRDRIYNTFDAHRLLHWAGGQGAAPQLALKRALLQAYHGEGSNVSDHDTLVAIVEATGLDAAEARQVLATGHFAAEVRERERFYQQQGIRAVPAVIFNDRHLIQGGQPADVFEQALRQLSGMAA</sequence>
<gene>
    <name evidence="2" type="ORF">IAE60_02070</name>
</gene>
<dbReference type="Gene3D" id="3.40.30.10">
    <property type="entry name" value="Glutaredoxin"/>
    <property type="match status" value="1"/>
</dbReference>
<dbReference type="GO" id="GO:0016491">
    <property type="term" value="F:oxidoreductase activity"/>
    <property type="evidence" value="ECO:0007669"/>
    <property type="project" value="InterPro"/>
</dbReference>
<feature type="domain" description="DSBA-like thioredoxin" evidence="1">
    <location>
        <begin position="7"/>
        <end position="210"/>
    </location>
</feature>
<reference evidence="2 3" key="1">
    <citation type="submission" date="2020-08" db="EMBL/GenBank/DDBJ databases">
        <title>Streptomycin Non-resistant strain, P. mexicana.</title>
        <authorList>
            <person name="Ganesh-Kumar S."/>
            <person name="Zhe T."/>
            <person name="Yu Z."/>
            <person name="Min Y."/>
        </authorList>
    </citation>
    <scope>NUCLEOTIDE SEQUENCE [LARGE SCALE GENOMIC DNA]</scope>
    <source>
        <strain evidence="2 3">GTZY2</strain>
    </source>
</reference>
<evidence type="ECO:0000313" key="3">
    <source>
        <dbReference type="Proteomes" id="UP000515838"/>
    </source>
</evidence>
<proteinExistence type="predicted"/>
<dbReference type="RefSeq" id="WP_187573674.1">
    <property type="nucleotide sequence ID" value="NZ_CP060731.1"/>
</dbReference>
<name>A0A7G9TDS3_PSEMX</name>